<dbReference type="AlphaFoldDB" id="A0A2T2WU30"/>
<reference evidence="1 2" key="1">
    <citation type="journal article" date="2014" name="BMC Genomics">
        <title>Comparison of environmental and isolate Sulfobacillus genomes reveals diverse carbon, sulfur, nitrogen, and hydrogen metabolisms.</title>
        <authorList>
            <person name="Justice N.B."/>
            <person name="Norman A."/>
            <person name="Brown C.T."/>
            <person name="Singh A."/>
            <person name="Thomas B.C."/>
            <person name="Banfield J.F."/>
        </authorList>
    </citation>
    <scope>NUCLEOTIDE SEQUENCE [LARGE SCALE GENOMIC DNA]</scope>
    <source>
        <strain evidence="1">AMDSBA1</strain>
    </source>
</reference>
<comment type="caution">
    <text evidence="1">The sequence shown here is derived from an EMBL/GenBank/DDBJ whole genome shotgun (WGS) entry which is preliminary data.</text>
</comment>
<evidence type="ECO:0000313" key="2">
    <source>
        <dbReference type="Proteomes" id="UP000242699"/>
    </source>
</evidence>
<dbReference type="Proteomes" id="UP000242699">
    <property type="component" value="Unassembled WGS sequence"/>
</dbReference>
<gene>
    <name evidence="1" type="ORF">C7B43_16225</name>
</gene>
<protein>
    <submittedName>
        <fullName evidence="1">Uncharacterized protein</fullName>
    </submittedName>
</protein>
<sequence length="61" mass="6578">MADVTYHVCQPRKNSHHVIAKASHEMGANLHPVANLQRVAGEKPLRFDGFWGGALSAPGDS</sequence>
<dbReference type="EMBL" id="PXYT01000050">
    <property type="protein sequence ID" value="PSR25741.1"/>
    <property type="molecule type" value="Genomic_DNA"/>
</dbReference>
<evidence type="ECO:0000313" key="1">
    <source>
        <dbReference type="EMBL" id="PSR25741.1"/>
    </source>
</evidence>
<accession>A0A2T2WU30</accession>
<organism evidence="1 2">
    <name type="scientific">Sulfobacillus benefaciens</name>
    <dbReference type="NCBI Taxonomy" id="453960"/>
    <lineage>
        <taxon>Bacteria</taxon>
        <taxon>Bacillati</taxon>
        <taxon>Bacillota</taxon>
        <taxon>Clostridia</taxon>
        <taxon>Eubacteriales</taxon>
        <taxon>Clostridiales Family XVII. Incertae Sedis</taxon>
        <taxon>Sulfobacillus</taxon>
    </lineage>
</organism>
<name>A0A2T2WU30_9FIRM</name>
<proteinExistence type="predicted"/>